<dbReference type="EMBL" id="JBHLUB010000001">
    <property type="protein sequence ID" value="MFC0580777.1"/>
    <property type="molecule type" value="Genomic_DNA"/>
</dbReference>
<accession>A0ABV6P8T9</accession>
<name>A0ABV6P8T9_9MICC</name>
<evidence type="ECO:0000256" key="1">
    <source>
        <dbReference type="SAM" id="Phobius"/>
    </source>
</evidence>
<evidence type="ECO:0000313" key="2">
    <source>
        <dbReference type="EMBL" id="MFC0580777.1"/>
    </source>
</evidence>
<proteinExistence type="predicted"/>
<feature type="transmembrane region" description="Helical" evidence="1">
    <location>
        <begin position="179"/>
        <end position="203"/>
    </location>
</feature>
<sequence length="486" mass="52290">MTPNQIGFALILLTALLLLGKWMRVKIGWVQKLFLPSSILAGFLALALGPQILGRLAEPLNLPWLADGGVFTEEILEVWKVLPGLLISVVFAALFLGSKVMSPRKVARLAGPQLSIGMAYATGQYIIGILLTMLLLAPLFGLHPAAGALIEAAFEGGHGTAAGMKQVFEDFGFEGGSDLALALATVGLVSGIIIGVAVINWAVRKGKAECLDNGLQMSLEEQRGLYKKDENVPAAMMTSRPSSIEPLSLHLAVVGLAILIGWLLLSGLQWLESVLWGEHLQLMEYLPLFPMAMLGGVIVQLYLDKTGNGFLLDQQMMFRIQGLALDLLIISALATLSLTAIAQNWESFLILSVAGVAFSTFVLVWLTPRILPSFWLERGVGDFGQSMGVTATGLILMRIADPEDKSPALEAFGYKSLAMVPFFGGGMITAAAIPLIMQFGELPFLIVMIVLFVASVWWGMGHFKKVKAGDVDDPVEEIMEEAEAQA</sequence>
<dbReference type="PANTHER" id="PTHR36178:SF1">
    <property type="entry name" value="SODIUM_GLUTAMATE SYMPORTER"/>
    <property type="match status" value="1"/>
</dbReference>
<feature type="transmembrane region" description="Helical" evidence="1">
    <location>
        <begin position="348"/>
        <end position="366"/>
    </location>
</feature>
<feature type="transmembrane region" description="Helical" evidence="1">
    <location>
        <begin position="323"/>
        <end position="342"/>
    </location>
</feature>
<evidence type="ECO:0000313" key="3">
    <source>
        <dbReference type="Proteomes" id="UP001589862"/>
    </source>
</evidence>
<gene>
    <name evidence="2" type="ORF">ACFFFR_00025</name>
</gene>
<feature type="transmembrane region" description="Helical" evidence="1">
    <location>
        <begin position="285"/>
        <end position="303"/>
    </location>
</feature>
<comment type="caution">
    <text evidence="2">The sequence shown here is derived from an EMBL/GenBank/DDBJ whole genome shotgun (WGS) entry which is preliminary data.</text>
</comment>
<dbReference type="Pfam" id="PF03616">
    <property type="entry name" value="Glt_symporter"/>
    <property type="match status" value="1"/>
</dbReference>
<keyword evidence="1" id="KW-0472">Membrane</keyword>
<feature type="transmembrane region" description="Helical" evidence="1">
    <location>
        <begin position="247"/>
        <end position="265"/>
    </location>
</feature>
<dbReference type="RefSeq" id="WP_377457091.1">
    <property type="nucleotide sequence ID" value="NZ_JBHLUB010000001.1"/>
</dbReference>
<keyword evidence="1" id="KW-0812">Transmembrane</keyword>
<organism evidence="2 3">
    <name type="scientific">Micrococcoides hystricis</name>
    <dbReference type="NCBI Taxonomy" id="1572761"/>
    <lineage>
        <taxon>Bacteria</taxon>
        <taxon>Bacillati</taxon>
        <taxon>Actinomycetota</taxon>
        <taxon>Actinomycetes</taxon>
        <taxon>Micrococcales</taxon>
        <taxon>Micrococcaceae</taxon>
        <taxon>Micrococcoides</taxon>
    </lineage>
</organism>
<dbReference type="Proteomes" id="UP001589862">
    <property type="component" value="Unassembled WGS sequence"/>
</dbReference>
<feature type="transmembrane region" description="Helical" evidence="1">
    <location>
        <begin position="6"/>
        <end position="22"/>
    </location>
</feature>
<reference evidence="2 3" key="1">
    <citation type="submission" date="2024-09" db="EMBL/GenBank/DDBJ databases">
        <authorList>
            <person name="Sun Q."/>
            <person name="Mori K."/>
        </authorList>
    </citation>
    <scope>NUCLEOTIDE SEQUENCE [LARGE SCALE GENOMIC DNA]</scope>
    <source>
        <strain evidence="2 3">NCAIM B.02604</strain>
    </source>
</reference>
<dbReference type="PANTHER" id="PTHR36178">
    <property type="entry name" value="SLR0625 PROTEIN"/>
    <property type="match status" value="1"/>
</dbReference>
<keyword evidence="3" id="KW-1185">Reference proteome</keyword>
<keyword evidence="1" id="KW-1133">Transmembrane helix</keyword>
<feature type="transmembrane region" description="Helical" evidence="1">
    <location>
        <begin position="78"/>
        <end position="97"/>
    </location>
</feature>
<feature type="transmembrane region" description="Helical" evidence="1">
    <location>
        <begin position="34"/>
        <end position="53"/>
    </location>
</feature>
<feature type="transmembrane region" description="Helical" evidence="1">
    <location>
        <begin position="417"/>
        <end position="436"/>
    </location>
</feature>
<protein>
    <submittedName>
        <fullName evidence="2">Sodium/glutamate symporter</fullName>
    </submittedName>
</protein>
<feature type="transmembrane region" description="Helical" evidence="1">
    <location>
        <begin position="118"/>
        <end position="140"/>
    </location>
</feature>
<dbReference type="InterPro" id="IPR004445">
    <property type="entry name" value="GltS"/>
</dbReference>
<feature type="transmembrane region" description="Helical" evidence="1">
    <location>
        <begin position="442"/>
        <end position="460"/>
    </location>
</feature>